<keyword evidence="1" id="KW-0732">Signal</keyword>
<dbReference type="Proteomes" id="UP000193689">
    <property type="component" value="Unassembled WGS sequence"/>
</dbReference>
<evidence type="ECO:0000256" key="1">
    <source>
        <dbReference type="SAM" id="SignalP"/>
    </source>
</evidence>
<dbReference type="Gene3D" id="2.60.120.1160">
    <property type="match status" value="1"/>
</dbReference>
<dbReference type="InterPro" id="IPR041524">
    <property type="entry name" value="GH131_N"/>
</dbReference>
<gene>
    <name evidence="3" type="ORF">BCR38DRAFT_398434</name>
</gene>
<feature type="signal peptide" evidence="1">
    <location>
        <begin position="1"/>
        <end position="17"/>
    </location>
</feature>
<dbReference type="Pfam" id="PF18271">
    <property type="entry name" value="GH131_N"/>
    <property type="match status" value="1"/>
</dbReference>
<dbReference type="RefSeq" id="XP_040712670.1">
    <property type="nucleotide sequence ID" value="XM_040857690.1"/>
</dbReference>
<proteinExistence type="predicted"/>
<feature type="domain" description="Glycoside hydrolase 131 catalytic N-terminal" evidence="2">
    <location>
        <begin position="32"/>
        <end position="280"/>
    </location>
</feature>
<dbReference type="InParanoid" id="A0A1Y2DM75"/>
<sequence>MFSVALVFGLTATAASAGPLLTPRIDITCPIVLEGRVASSTALSDFDSYSTSIFNPDYVRGSQPWSQILVFSNTTNSRFENASYKSIEVTISDQSIFQSQNGFRRAGLQINGDTNTGGPGSKGVKTLHWSVKQDSSRPLNLTHEYLNVWHERADYNGNQFNFQTGTVIGQSYAKDTFKILDRQNVLVWSTPIDATAWQNFAVTLDFDKNTLQVYYSEGDAALAAVTNVLTNDNSGEGQYQFGILKKPTGTSDVVNSGYQEKGILEGQIYGGIFLEDSADGCISL</sequence>
<evidence type="ECO:0000313" key="3">
    <source>
        <dbReference type="EMBL" id="ORY60236.1"/>
    </source>
</evidence>
<name>A0A1Y2DM75_9PEZI</name>
<evidence type="ECO:0000313" key="4">
    <source>
        <dbReference type="Proteomes" id="UP000193689"/>
    </source>
</evidence>
<evidence type="ECO:0000259" key="2">
    <source>
        <dbReference type="Pfam" id="PF18271"/>
    </source>
</evidence>
<dbReference type="GeneID" id="63773902"/>
<dbReference type="PANTHER" id="PTHR34612">
    <property type="entry name" value="GH131_N DOMAIN-CONTAINING PROTEIN"/>
    <property type="match status" value="1"/>
</dbReference>
<accession>A0A1Y2DM75</accession>
<keyword evidence="4" id="KW-1185">Reference proteome</keyword>
<dbReference type="OrthoDB" id="5283326at2759"/>
<dbReference type="EMBL" id="MCFJ01000012">
    <property type="protein sequence ID" value="ORY60236.1"/>
    <property type="molecule type" value="Genomic_DNA"/>
</dbReference>
<reference evidence="3 4" key="1">
    <citation type="submission" date="2016-07" db="EMBL/GenBank/DDBJ databases">
        <title>Pervasive Adenine N6-methylation of Active Genes in Fungi.</title>
        <authorList>
            <consortium name="DOE Joint Genome Institute"/>
            <person name="Mondo S.J."/>
            <person name="Dannebaum R.O."/>
            <person name="Kuo R.C."/>
            <person name="Labutti K."/>
            <person name="Haridas S."/>
            <person name="Kuo A."/>
            <person name="Salamov A."/>
            <person name="Ahrendt S.R."/>
            <person name="Lipzen A."/>
            <person name="Sullivan W."/>
            <person name="Andreopoulos W.B."/>
            <person name="Clum A."/>
            <person name="Lindquist E."/>
            <person name="Daum C."/>
            <person name="Ramamoorthy G.K."/>
            <person name="Gryganskyi A."/>
            <person name="Culley D."/>
            <person name="Magnuson J.K."/>
            <person name="James T.Y."/>
            <person name="O'Malley M.A."/>
            <person name="Stajich J.E."/>
            <person name="Spatafora J.W."/>
            <person name="Visel A."/>
            <person name="Grigoriev I.V."/>
        </authorList>
    </citation>
    <scope>NUCLEOTIDE SEQUENCE [LARGE SCALE GENOMIC DNA]</scope>
    <source>
        <strain evidence="3 4">CBS 129021</strain>
    </source>
</reference>
<comment type="caution">
    <text evidence="3">The sequence shown here is derived from an EMBL/GenBank/DDBJ whole genome shotgun (WGS) entry which is preliminary data.</text>
</comment>
<dbReference type="STRING" id="1141098.A0A1Y2DM75"/>
<organism evidence="3 4">
    <name type="scientific">Pseudomassariella vexata</name>
    <dbReference type="NCBI Taxonomy" id="1141098"/>
    <lineage>
        <taxon>Eukaryota</taxon>
        <taxon>Fungi</taxon>
        <taxon>Dikarya</taxon>
        <taxon>Ascomycota</taxon>
        <taxon>Pezizomycotina</taxon>
        <taxon>Sordariomycetes</taxon>
        <taxon>Xylariomycetidae</taxon>
        <taxon>Amphisphaeriales</taxon>
        <taxon>Pseudomassariaceae</taxon>
        <taxon>Pseudomassariella</taxon>
    </lineage>
</organism>
<feature type="chain" id="PRO_5012282374" description="Glycoside hydrolase 131 catalytic N-terminal domain-containing protein" evidence="1">
    <location>
        <begin position="18"/>
        <end position="284"/>
    </location>
</feature>
<dbReference type="PANTHER" id="PTHR34612:SF4">
    <property type="entry name" value="GLYCOSIDE HYDROLASE 131 CATALYTIC N-TERMINAL DOMAIN-CONTAINING PROTEIN"/>
    <property type="match status" value="1"/>
</dbReference>
<protein>
    <recommendedName>
        <fullName evidence="2">Glycoside hydrolase 131 catalytic N-terminal domain-containing protein</fullName>
    </recommendedName>
</protein>
<dbReference type="AlphaFoldDB" id="A0A1Y2DM75"/>